<comment type="caution">
    <text evidence="3">The sequence shown here is derived from an EMBL/GenBank/DDBJ whole genome shotgun (WGS) entry which is preliminary data.</text>
</comment>
<evidence type="ECO:0000313" key="4">
    <source>
        <dbReference type="Proteomes" id="UP000195386"/>
    </source>
</evidence>
<evidence type="ECO:0000256" key="2">
    <source>
        <dbReference type="SAM" id="SignalP"/>
    </source>
</evidence>
<name>A0A1Y3YSJ8_9BACE</name>
<proteinExistence type="predicted"/>
<feature type="chain" id="PRO_5012870288" description="DUF4493 domain-containing protein" evidence="2">
    <location>
        <begin position="22"/>
        <end position="413"/>
    </location>
</feature>
<dbReference type="AlphaFoldDB" id="A0A1Y3YSJ8"/>
<protein>
    <recommendedName>
        <fullName evidence="5">DUF4493 domain-containing protein</fullName>
    </recommendedName>
</protein>
<evidence type="ECO:0008006" key="5">
    <source>
        <dbReference type="Google" id="ProtNLM"/>
    </source>
</evidence>
<organism evidence="3 4">
    <name type="scientific">Bacteroides clarus</name>
    <dbReference type="NCBI Taxonomy" id="626929"/>
    <lineage>
        <taxon>Bacteria</taxon>
        <taxon>Pseudomonadati</taxon>
        <taxon>Bacteroidota</taxon>
        <taxon>Bacteroidia</taxon>
        <taxon>Bacteroidales</taxon>
        <taxon>Bacteroidaceae</taxon>
        <taxon>Bacteroides</taxon>
    </lineage>
</organism>
<gene>
    <name evidence="3" type="ORF">B5F97_09990</name>
</gene>
<feature type="region of interest" description="Disordered" evidence="1">
    <location>
        <begin position="263"/>
        <end position="285"/>
    </location>
</feature>
<accession>A0A1Y3YSJ8</accession>
<dbReference type="InterPro" id="IPR027840">
    <property type="entry name" value="DUF4493"/>
</dbReference>
<reference evidence="4" key="1">
    <citation type="submission" date="2017-04" db="EMBL/GenBank/DDBJ databases">
        <title>Function of individual gut microbiota members based on whole genome sequencing of pure cultures obtained from chicken caecum.</title>
        <authorList>
            <person name="Medvecky M."/>
            <person name="Cejkova D."/>
            <person name="Polansky O."/>
            <person name="Karasova D."/>
            <person name="Kubasova T."/>
            <person name="Cizek A."/>
            <person name="Rychlik I."/>
        </authorList>
    </citation>
    <scope>NUCLEOTIDE SEQUENCE [LARGE SCALE GENOMIC DNA]</scope>
    <source>
        <strain evidence="4">An43</strain>
    </source>
</reference>
<evidence type="ECO:0000313" key="3">
    <source>
        <dbReference type="EMBL" id="OUO00846.1"/>
    </source>
</evidence>
<keyword evidence="2" id="KW-0732">Signal</keyword>
<feature type="signal peptide" evidence="2">
    <location>
        <begin position="1"/>
        <end position="21"/>
    </location>
</feature>
<feature type="compositionally biased region" description="Acidic residues" evidence="1">
    <location>
        <begin position="265"/>
        <end position="277"/>
    </location>
</feature>
<evidence type="ECO:0000256" key="1">
    <source>
        <dbReference type="SAM" id="MobiDB-lite"/>
    </source>
</evidence>
<dbReference type="RefSeq" id="WP_087426185.1">
    <property type="nucleotide sequence ID" value="NZ_NFII01000008.1"/>
</dbReference>
<dbReference type="PROSITE" id="PS51257">
    <property type="entry name" value="PROKAR_LIPOPROTEIN"/>
    <property type="match status" value="1"/>
</dbReference>
<dbReference type="EMBL" id="NFII01000008">
    <property type="protein sequence ID" value="OUO00846.1"/>
    <property type="molecule type" value="Genomic_DNA"/>
</dbReference>
<dbReference type="Proteomes" id="UP000195386">
    <property type="component" value="Unassembled WGS sequence"/>
</dbReference>
<dbReference type="Pfam" id="PF14900">
    <property type="entry name" value="DUF4493"/>
    <property type="match status" value="1"/>
</dbReference>
<sequence length="413" mass="45637">MKKLYTFFYLCCILISFIACDREKVEYTEGGVPQMVDIRLKELLNVQVTEAPTARSVTNTDEYIVSLYTQDNSLVESWTYKDMPDLISVLSGDYYIKAMSHQLKQVDTKAYFEGTSEVFSIKPSAITEVKPITCEMKNIKAVVTFDEALKKFLGTDVTVTIVVGENSHTYSDIEEAINNPIYFAPAKGEITVVYVIFDGTVDTYKENFTKTYSATSGSAVNINFTLTNVSEDVIEDSGLVSLKMKVDLSVTIIDKNYNIIAGEETIPDDDEDEDEEEDKTKPTITGRGFDIKEAQKVPSSGQLTCVVDITASNRLTHLYVTIDSEVLTEDELAGVGLKKSFDLAYPEELQEGLGSLGFPVADQVIGQKSLEFNITTFVPLLAGLGSGTHKFIIKAVDQNNVVTEETLTLITGN</sequence>